<reference evidence="1" key="1">
    <citation type="submission" date="2023-04" db="EMBL/GenBank/DDBJ databases">
        <title>A chromosome-level genome assembly of the parasitoid wasp Eretmocerus hayati.</title>
        <authorList>
            <person name="Zhong Y."/>
            <person name="Liu S."/>
            <person name="Liu Y."/>
        </authorList>
    </citation>
    <scope>NUCLEOTIDE SEQUENCE</scope>
    <source>
        <strain evidence="1">ZJU_SS_LIU_2023</strain>
    </source>
</reference>
<accession>A0ACC2PWK7</accession>
<dbReference type="EMBL" id="CM056741">
    <property type="protein sequence ID" value="KAJ8687800.1"/>
    <property type="molecule type" value="Genomic_DNA"/>
</dbReference>
<protein>
    <submittedName>
        <fullName evidence="1">Uncharacterized protein</fullName>
    </submittedName>
</protein>
<name>A0ACC2PWK7_9HYME</name>
<gene>
    <name evidence="1" type="ORF">QAD02_023594</name>
</gene>
<sequence>MRHSTNPRFIKRYLFNTLIFLSFVVIMFLLVKRWKYHSELEFLQKLVDENSKMIDEMGSLTPIGRKSKDAWRIPDVPEARIFSAYFDPRPEVVLNEGSEATRDNGWALIRIIAIIDVSYEGSEQTCYYKFPAKTPIDETDIFMEARSIAVKIIAKQENHGEMKYSASFVLCRLMTTENGKLPIQVTFSSTAGKTPEELKKIDFVNVQYRRRNMSSDQSRFMGACIPSLHHNYDKYTSLVEFIEFYRMMGVNHFTFYKTSASENVSRILDYYEKLGLVTIIQWKLPPFYIFEQNLRYNGIFAALNDCLYRSTLVEGYEYIVNVDLDEFIVPRKHNNFHQLMTQLNPVSSHNENVVFVFRNMFFYLTHLDSPVPQIPQDLPKLLLHTKTTRLKKIHQAYERSKYICVGYEVVELGNHQVWFTKTVPWFIQYGK</sequence>
<keyword evidence="2" id="KW-1185">Reference proteome</keyword>
<organism evidence="1 2">
    <name type="scientific">Eretmocerus hayati</name>
    <dbReference type="NCBI Taxonomy" id="131215"/>
    <lineage>
        <taxon>Eukaryota</taxon>
        <taxon>Metazoa</taxon>
        <taxon>Ecdysozoa</taxon>
        <taxon>Arthropoda</taxon>
        <taxon>Hexapoda</taxon>
        <taxon>Insecta</taxon>
        <taxon>Pterygota</taxon>
        <taxon>Neoptera</taxon>
        <taxon>Endopterygota</taxon>
        <taxon>Hymenoptera</taxon>
        <taxon>Apocrita</taxon>
        <taxon>Proctotrupomorpha</taxon>
        <taxon>Chalcidoidea</taxon>
        <taxon>Aphelinidae</taxon>
        <taxon>Aphelininae</taxon>
        <taxon>Eretmocerus</taxon>
    </lineage>
</organism>
<proteinExistence type="predicted"/>
<evidence type="ECO:0000313" key="1">
    <source>
        <dbReference type="EMBL" id="KAJ8687800.1"/>
    </source>
</evidence>
<dbReference type="Proteomes" id="UP001239111">
    <property type="component" value="Chromosome 1"/>
</dbReference>
<evidence type="ECO:0000313" key="2">
    <source>
        <dbReference type="Proteomes" id="UP001239111"/>
    </source>
</evidence>
<comment type="caution">
    <text evidence="1">The sequence shown here is derived from an EMBL/GenBank/DDBJ whole genome shotgun (WGS) entry which is preliminary data.</text>
</comment>